<keyword evidence="8" id="KW-1185">Reference proteome</keyword>
<dbReference type="Pfam" id="PF04116">
    <property type="entry name" value="FA_hydroxylase"/>
    <property type="match status" value="1"/>
</dbReference>
<feature type="transmembrane region" description="Helical" evidence="5">
    <location>
        <begin position="16"/>
        <end position="37"/>
    </location>
</feature>
<evidence type="ECO:0000313" key="8">
    <source>
        <dbReference type="Proteomes" id="UP001163328"/>
    </source>
</evidence>
<evidence type="ECO:0000259" key="6">
    <source>
        <dbReference type="Pfam" id="PF04116"/>
    </source>
</evidence>
<feature type="domain" description="Fatty acid hydroxylase" evidence="6">
    <location>
        <begin position="100"/>
        <end position="232"/>
    </location>
</feature>
<dbReference type="RefSeq" id="WP_264433904.1">
    <property type="nucleotide sequence ID" value="NZ_CP081495.1"/>
</dbReference>
<dbReference type="InterPro" id="IPR006694">
    <property type="entry name" value="Fatty_acid_hydroxylase"/>
</dbReference>
<name>A0ABY6M206_9FLAO</name>
<dbReference type="InterPro" id="IPR050307">
    <property type="entry name" value="Sterol_Desaturase_Related"/>
</dbReference>
<sequence length="237" mass="27829">MNELLKIVDQSYADQFLFAIFLNICFIVISISFYLLWHKLTSKTVKVNNYQKIVTSDLILTCSTLLCNALIFVLVALLYNEKILFINFKATSVINIFIEVVLLILLIDFLMYFFHRIAHNKLLFKLIHKSHHKHIGVNELSLFVLSPLESFGFGLLLMIPLVFYPFNYLSIVIYLLINLIWGTIGHFSKDYKYPPKFVIKYIGTARFHNQHHIDCNVNFGFYTTIWDKVFNTKDKKK</sequence>
<proteinExistence type="predicted"/>
<feature type="transmembrane region" description="Helical" evidence="5">
    <location>
        <begin position="135"/>
        <end position="162"/>
    </location>
</feature>
<feature type="transmembrane region" description="Helical" evidence="5">
    <location>
        <begin position="58"/>
        <end position="80"/>
    </location>
</feature>
<accession>A0ABY6M206</accession>
<dbReference type="PANTHER" id="PTHR11863">
    <property type="entry name" value="STEROL DESATURASE"/>
    <property type="match status" value="1"/>
</dbReference>
<comment type="subcellular location">
    <subcellularLocation>
        <location evidence="1">Membrane</location>
    </subcellularLocation>
</comment>
<feature type="transmembrane region" description="Helical" evidence="5">
    <location>
        <begin position="92"/>
        <end position="114"/>
    </location>
</feature>
<dbReference type="Proteomes" id="UP001163328">
    <property type="component" value="Chromosome"/>
</dbReference>
<dbReference type="EMBL" id="CP081495">
    <property type="protein sequence ID" value="UYW01435.1"/>
    <property type="molecule type" value="Genomic_DNA"/>
</dbReference>
<evidence type="ECO:0000256" key="2">
    <source>
        <dbReference type="ARBA" id="ARBA00022692"/>
    </source>
</evidence>
<feature type="transmembrane region" description="Helical" evidence="5">
    <location>
        <begin position="168"/>
        <end position="187"/>
    </location>
</feature>
<keyword evidence="4 5" id="KW-0472">Membrane</keyword>
<keyword evidence="3 5" id="KW-1133">Transmembrane helix</keyword>
<protein>
    <submittedName>
        <fullName evidence="7">Sterol desaturase family protein</fullName>
    </submittedName>
</protein>
<evidence type="ECO:0000256" key="1">
    <source>
        <dbReference type="ARBA" id="ARBA00004370"/>
    </source>
</evidence>
<evidence type="ECO:0000256" key="4">
    <source>
        <dbReference type="ARBA" id="ARBA00023136"/>
    </source>
</evidence>
<evidence type="ECO:0000313" key="7">
    <source>
        <dbReference type="EMBL" id="UYW01435.1"/>
    </source>
</evidence>
<gene>
    <name evidence="7" type="ORF">K5I29_00295</name>
</gene>
<evidence type="ECO:0000256" key="5">
    <source>
        <dbReference type="SAM" id="Phobius"/>
    </source>
</evidence>
<evidence type="ECO:0000256" key="3">
    <source>
        <dbReference type="ARBA" id="ARBA00022989"/>
    </source>
</evidence>
<reference evidence="7" key="1">
    <citation type="submission" date="2021-08" db="EMBL/GenBank/DDBJ databases">
        <title>Flavobacterium sp. strain CC-SYL302.</title>
        <authorList>
            <person name="Lin S.-Y."/>
            <person name="Lee T.-H."/>
            <person name="Young C.-C."/>
        </authorList>
    </citation>
    <scope>NUCLEOTIDE SEQUENCE</scope>
    <source>
        <strain evidence="7">CC-SYL302</strain>
    </source>
</reference>
<organism evidence="7 8">
    <name type="scientific">Flavobacterium agricola</name>
    <dbReference type="NCBI Taxonomy" id="2870839"/>
    <lineage>
        <taxon>Bacteria</taxon>
        <taxon>Pseudomonadati</taxon>
        <taxon>Bacteroidota</taxon>
        <taxon>Flavobacteriia</taxon>
        <taxon>Flavobacteriales</taxon>
        <taxon>Flavobacteriaceae</taxon>
        <taxon>Flavobacterium</taxon>
    </lineage>
</organism>
<keyword evidence="2 5" id="KW-0812">Transmembrane</keyword>